<proteinExistence type="predicted"/>
<accession>A0A9D4KM95</accession>
<name>A0A9D4KM95_DREPO</name>
<dbReference type="AlphaFoldDB" id="A0A9D4KM95"/>
<evidence type="ECO:0000313" key="2">
    <source>
        <dbReference type="Proteomes" id="UP000828390"/>
    </source>
</evidence>
<dbReference type="Proteomes" id="UP000828390">
    <property type="component" value="Unassembled WGS sequence"/>
</dbReference>
<dbReference type="EMBL" id="JAIWYP010000004">
    <property type="protein sequence ID" value="KAH3842483.1"/>
    <property type="molecule type" value="Genomic_DNA"/>
</dbReference>
<gene>
    <name evidence="1" type="ORF">DPMN_115979</name>
</gene>
<sequence length="85" mass="9512">MNPFSSDSRNDDLICISTGKIVSKDIADDLLTMEKQGISWMEQFASGCFLDSSRFEKPIQRRKVKNFADCAIKMAVTTITPGSHH</sequence>
<organism evidence="1 2">
    <name type="scientific">Dreissena polymorpha</name>
    <name type="common">Zebra mussel</name>
    <name type="synonym">Mytilus polymorpha</name>
    <dbReference type="NCBI Taxonomy" id="45954"/>
    <lineage>
        <taxon>Eukaryota</taxon>
        <taxon>Metazoa</taxon>
        <taxon>Spiralia</taxon>
        <taxon>Lophotrochozoa</taxon>
        <taxon>Mollusca</taxon>
        <taxon>Bivalvia</taxon>
        <taxon>Autobranchia</taxon>
        <taxon>Heteroconchia</taxon>
        <taxon>Euheterodonta</taxon>
        <taxon>Imparidentia</taxon>
        <taxon>Neoheterodontei</taxon>
        <taxon>Myida</taxon>
        <taxon>Dreissenoidea</taxon>
        <taxon>Dreissenidae</taxon>
        <taxon>Dreissena</taxon>
    </lineage>
</organism>
<reference evidence="1" key="2">
    <citation type="submission" date="2020-11" db="EMBL/GenBank/DDBJ databases">
        <authorList>
            <person name="McCartney M.A."/>
            <person name="Auch B."/>
            <person name="Kono T."/>
            <person name="Mallez S."/>
            <person name="Becker A."/>
            <person name="Gohl D.M."/>
            <person name="Silverstein K.A.T."/>
            <person name="Koren S."/>
            <person name="Bechman K.B."/>
            <person name="Herman A."/>
            <person name="Abrahante J.E."/>
            <person name="Garbe J."/>
        </authorList>
    </citation>
    <scope>NUCLEOTIDE SEQUENCE</scope>
    <source>
        <strain evidence="1">Duluth1</strain>
        <tissue evidence="1">Whole animal</tissue>
    </source>
</reference>
<comment type="caution">
    <text evidence="1">The sequence shown here is derived from an EMBL/GenBank/DDBJ whole genome shotgun (WGS) entry which is preliminary data.</text>
</comment>
<keyword evidence="2" id="KW-1185">Reference proteome</keyword>
<evidence type="ECO:0000313" key="1">
    <source>
        <dbReference type="EMBL" id="KAH3842483.1"/>
    </source>
</evidence>
<protein>
    <submittedName>
        <fullName evidence="1">Uncharacterized protein</fullName>
    </submittedName>
</protein>
<reference evidence="1" key="1">
    <citation type="journal article" date="2019" name="bioRxiv">
        <title>The Genome of the Zebra Mussel, Dreissena polymorpha: A Resource for Invasive Species Research.</title>
        <authorList>
            <person name="McCartney M.A."/>
            <person name="Auch B."/>
            <person name="Kono T."/>
            <person name="Mallez S."/>
            <person name="Zhang Y."/>
            <person name="Obille A."/>
            <person name="Becker A."/>
            <person name="Abrahante J.E."/>
            <person name="Garbe J."/>
            <person name="Badalamenti J.P."/>
            <person name="Herman A."/>
            <person name="Mangelson H."/>
            <person name="Liachko I."/>
            <person name="Sullivan S."/>
            <person name="Sone E.D."/>
            <person name="Koren S."/>
            <person name="Silverstein K.A.T."/>
            <person name="Beckman K.B."/>
            <person name="Gohl D.M."/>
        </authorList>
    </citation>
    <scope>NUCLEOTIDE SEQUENCE</scope>
    <source>
        <strain evidence="1">Duluth1</strain>
        <tissue evidence="1">Whole animal</tissue>
    </source>
</reference>